<comment type="catalytic activity">
    <reaction evidence="9">
        <text>Endonucleolytic cleavage to 5'-phosphooligonucleotide end-products.</text>
        <dbReference type="EC" id="3.1.21.2"/>
    </reaction>
</comment>
<name>D1C4C4_SPHTD</name>
<evidence type="ECO:0000313" key="12">
    <source>
        <dbReference type="Proteomes" id="UP000002027"/>
    </source>
</evidence>
<keyword evidence="12" id="KW-1185">Reference proteome</keyword>
<dbReference type="InParanoid" id="D1C4C4"/>
<dbReference type="InterPro" id="IPR001719">
    <property type="entry name" value="AP_endonuc_2"/>
</dbReference>
<dbReference type="Proteomes" id="UP000002027">
    <property type="component" value="Chromosome 1"/>
</dbReference>
<dbReference type="AlphaFoldDB" id="D1C4C4"/>
<evidence type="ECO:0000259" key="10">
    <source>
        <dbReference type="Pfam" id="PF01261"/>
    </source>
</evidence>
<dbReference type="CDD" id="cd00019">
    <property type="entry name" value="AP2Ec"/>
    <property type="match status" value="1"/>
</dbReference>
<evidence type="ECO:0000256" key="4">
    <source>
        <dbReference type="ARBA" id="ARBA00022759"/>
    </source>
</evidence>
<dbReference type="PROSITE" id="PS00731">
    <property type="entry name" value="AP_NUCLEASE_F2_3"/>
    <property type="match status" value="1"/>
</dbReference>
<dbReference type="InterPro" id="IPR013022">
    <property type="entry name" value="Xyl_isomerase-like_TIM-brl"/>
</dbReference>
<gene>
    <name evidence="9" type="primary">nfo</name>
    <name evidence="11" type="ordered locus">Sthe_1657</name>
</gene>
<dbReference type="RefSeq" id="WP_012872138.1">
    <property type="nucleotide sequence ID" value="NC_013523.1"/>
</dbReference>
<evidence type="ECO:0000256" key="6">
    <source>
        <dbReference type="ARBA" id="ARBA00022801"/>
    </source>
</evidence>
<feature type="binding site" evidence="9">
    <location>
        <position position="67"/>
    </location>
    <ligand>
        <name>Zn(2+)</name>
        <dbReference type="ChEBI" id="CHEBI:29105"/>
        <label>1</label>
    </ligand>
</feature>
<dbReference type="InterPro" id="IPR036237">
    <property type="entry name" value="Xyl_isomerase-like_sf"/>
</dbReference>
<feature type="binding site" evidence="9">
    <location>
        <position position="260"/>
    </location>
    <ligand>
        <name>Zn(2+)</name>
        <dbReference type="ChEBI" id="CHEBI:29105"/>
        <label>2</label>
    </ligand>
</feature>
<dbReference type="InterPro" id="IPR018246">
    <property type="entry name" value="AP_endonuc_F2_Zn_BS"/>
</dbReference>
<evidence type="ECO:0000256" key="2">
    <source>
        <dbReference type="ARBA" id="ARBA00022722"/>
    </source>
</evidence>
<comment type="similarity">
    <text evidence="1 9">Belongs to the AP endonuclease 2 family.</text>
</comment>
<feature type="binding site" evidence="9">
    <location>
        <position position="144"/>
    </location>
    <ligand>
        <name>Zn(2+)</name>
        <dbReference type="ChEBI" id="CHEBI:29105"/>
        <label>2</label>
    </ligand>
</feature>
<keyword evidence="7 9" id="KW-0862">Zinc</keyword>
<dbReference type="Gene3D" id="3.20.20.150">
    <property type="entry name" value="Divalent-metal-dependent TIM barrel enzymes"/>
    <property type="match status" value="1"/>
</dbReference>
<dbReference type="eggNOG" id="COG0648">
    <property type="taxonomic scope" value="Bacteria"/>
</dbReference>
<comment type="function">
    <text evidence="9">Endonuclease IV plays a role in DNA repair. It cleaves phosphodiester bonds at apurinic or apyrimidinic (AP) sites, generating a 3'-hydroxyl group and a 5'-terminal sugar phosphate.</text>
</comment>
<dbReference type="HOGENOM" id="CLU_025885_0_1_0"/>
<dbReference type="GO" id="GO:0006284">
    <property type="term" value="P:base-excision repair"/>
    <property type="evidence" value="ECO:0007669"/>
    <property type="project" value="TreeGrafter"/>
</dbReference>
<dbReference type="EMBL" id="CP001823">
    <property type="protein sequence ID" value="ACZ39091.1"/>
    <property type="molecule type" value="Genomic_DNA"/>
</dbReference>
<evidence type="ECO:0000256" key="3">
    <source>
        <dbReference type="ARBA" id="ARBA00022723"/>
    </source>
</evidence>
<keyword evidence="8 9" id="KW-0234">DNA repair</keyword>
<evidence type="ECO:0000256" key="9">
    <source>
        <dbReference type="HAMAP-Rule" id="MF_00152"/>
    </source>
</evidence>
<proteinExistence type="inferred from homology"/>
<keyword evidence="2 9" id="KW-0540">Nuclease</keyword>
<dbReference type="GO" id="GO:0003677">
    <property type="term" value="F:DNA binding"/>
    <property type="evidence" value="ECO:0007669"/>
    <property type="project" value="InterPro"/>
</dbReference>
<feature type="binding site" evidence="9">
    <location>
        <position position="228"/>
    </location>
    <ligand>
        <name>Zn(2+)</name>
        <dbReference type="ChEBI" id="CHEBI:29105"/>
        <label>3</label>
    </ligand>
</feature>
<keyword evidence="5 9" id="KW-0227">DNA damage</keyword>
<reference evidence="11 12" key="2">
    <citation type="journal article" date="2010" name="Stand. Genomic Sci.">
        <title>Complete genome sequence of Desulfohalobium retbaense type strain (HR(100)).</title>
        <authorList>
            <person name="Spring S."/>
            <person name="Nolan M."/>
            <person name="Lapidus A."/>
            <person name="Glavina Del Rio T."/>
            <person name="Copeland A."/>
            <person name="Tice H."/>
            <person name="Cheng J.F."/>
            <person name="Lucas S."/>
            <person name="Land M."/>
            <person name="Chen F."/>
            <person name="Bruce D."/>
            <person name="Goodwin L."/>
            <person name="Pitluck S."/>
            <person name="Ivanova N."/>
            <person name="Mavromatis K."/>
            <person name="Mikhailova N."/>
            <person name="Pati A."/>
            <person name="Chen A."/>
            <person name="Palaniappan K."/>
            <person name="Hauser L."/>
            <person name="Chang Y.J."/>
            <person name="Jeffries C.D."/>
            <person name="Munk C."/>
            <person name="Kiss H."/>
            <person name="Chain P."/>
            <person name="Han C."/>
            <person name="Brettin T."/>
            <person name="Detter J.C."/>
            <person name="Schuler E."/>
            <person name="Goker M."/>
            <person name="Rohde M."/>
            <person name="Bristow J."/>
            <person name="Eisen J.A."/>
            <person name="Markowitz V."/>
            <person name="Hugenholtz P."/>
            <person name="Kyrpides N.C."/>
            <person name="Klenk H.P."/>
        </authorList>
    </citation>
    <scope>NUCLEOTIDE SEQUENCE [LARGE SCALE GENOMIC DNA]</scope>
    <source>
        <strain evidence="12">ATCC 49802 / DSM 20745 / S 6022</strain>
    </source>
</reference>
<dbReference type="FunFam" id="3.20.20.150:FF:000001">
    <property type="entry name" value="Probable endonuclease 4"/>
    <property type="match status" value="1"/>
</dbReference>
<feature type="binding site" evidence="9">
    <location>
        <position position="178"/>
    </location>
    <ligand>
        <name>Zn(2+)</name>
        <dbReference type="ChEBI" id="CHEBI:29105"/>
        <label>2</label>
    </ligand>
</feature>
<keyword evidence="6 9" id="KW-0378">Hydrolase</keyword>
<accession>D1C4C4</accession>
<feature type="binding site" evidence="9">
    <location>
        <position position="215"/>
    </location>
    <ligand>
        <name>Zn(2+)</name>
        <dbReference type="ChEBI" id="CHEBI:29105"/>
        <label>2</label>
    </ligand>
</feature>
<feature type="binding site" evidence="9">
    <location>
        <position position="230"/>
    </location>
    <ligand>
        <name>Zn(2+)</name>
        <dbReference type="ChEBI" id="CHEBI:29105"/>
        <label>3</label>
    </ligand>
</feature>
<protein>
    <recommendedName>
        <fullName evidence="9">Probable endonuclease 4</fullName>
        <ecNumber evidence="9">3.1.21.2</ecNumber>
    </recommendedName>
    <alternativeName>
        <fullName evidence="9">Endodeoxyribonuclease IV</fullName>
    </alternativeName>
    <alternativeName>
        <fullName evidence="9">Endonuclease IV</fullName>
    </alternativeName>
</protein>
<dbReference type="SUPFAM" id="SSF51658">
    <property type="entry name" value="Xylose isomerase-like"/>
    <property type="match status" value="1"/>
</dbReference>
<evidence type="ECO:0000256" key="1">
    <source>
        <dbReference type="ARBA" id="ARBA00005340"/>
    </source>
</evidence>
<comment type="cofactor">
    <cofactor evidence="9">
        <name>Zn(2+)</name>
        <dbReference type="ChEBI" id="CHEBI:29105"/>
    </cofactor>
    <text evidence="9">Binds 3 Zn(2+) ions.</text>
</comment>
<sequence>MLLFGAHMSIAGGVDKAIDRAEKVDCDAVQIFTKNNNQWNAKPIPPEQVERFQQRQEEAGIRAVVAHDSYLINLASPDDALWEKSIDAFRVELERCELLGVPYLVTHPGSHTGAGEDFGIQRVADALNRIHIDLPGYRVMTLLEITAGQGSALGYRFEQLRAIVDRVAEPERVGYCFDTCHAFAAGYELRTPEGYAETMDAFDRILGLANLRALHLNDSKRELGSRVDRHDHIGAGMIGLAGFHNVVNDPRLEGLPGLLETPKSDDLHEDAENLARLRSLVGAPRPEE</sequence>
<feature type="binding site" evidence="9">
    <location>
        <position position="181"/>
    </location>
    <ligand>
        <name>Zn(2+)</name>
        <dbReference type="ChEBI" id="CHEBI:29105"/>
        <label>3</label>
    </ligand>
</feature>
<dbReference type="SMART" id="SM00518">
    <property type="entry name" value="AP2Ec"/>
    <property type="match status" value="1"/>
</dbReference>
<dbReference type="GO" id="GO:0008833">
    <property type="term" value="F:deoxyribonuclease IV (phage-T4-induced) activity"/>
    <property type="evidence" value="ECO:0007669"/>
    <property type="project" value="UniProtKB-UniRule"/>
</dbReference>
<feature type="domain" description="Xylose isomerase-like TIM barrel" evidence="10">
    <location>
        <begin position="18"/>
        <end position="273"/>
    </location>
</feature>
<evidence type="ECO:0000313" key="11">
    <source>
        <dbReference type="EMBL" id="ACZ39091.1"/>
    </source>
</evidence>
<keyword evidence="3 9" id="KW-0479">Metal-binding</keyword>
<dbReference type="KEGG" id="sti:Sthe_1657"/>
<dbReference type="GO" id="GO:0008270">
    <property type="term" value="F:zinc ion binding"/>
    <property type="evidence" value="ECO:0007669"/>
    <property type="project" value="UniProtKB-UniRule"/>
</dbReference>
<dbReference type="FunCoup" id="D1C4C4">
    <property type="interactions" value="132"/>
</dbReference>
<feature type="binding site" evidence="9">
    <location>
        <position position="144"/>
    </location>
    <ligand>
        <name>Zn(2+)</name>
        <dbReference type="ChEBI" id="CHEBI:29105"/>
        <label>1</label>
    </ligand>
</feature>
<evidence type="ECO:0000256" key="7">
    <source>
        <dbReference type="ARBA" id="ARBA00022833"/>
    </source>
</evidence>
<dbReference type="STRING" id="479434.Sthe_1657"/>
<dbReference type="PROSITE" id="PS51432">
    <property type="entry name" value="AP_NUCLEASE_F2_4"/>
    <property type="match status" value="1"/>
</dbReference>
<dbReference type="GO" id="GO:0003906">
    <property type="term" value="F:DNA-(apurinic or apyrimidinic site) endonuclease activity"/>
    <property type="evidence" value="ECO:0007669"/>
    <property type="project" value="TreeGrafter"/>
</dbReference>
<dbReference type="Pfam" id="PF01261">
    <property type="entry name" value="AP_endonuc_2"/>
    <property type="match status" value="1"/>
</dbReference>
<keyword evidence="4 9" id="KW-0255">Endonuclease</keyword>
<dbReference type="PANTHER" id="PTHR21445:SF0">
    <property type="entry name" value="APURINIC-APYRIMIDINIC ENDONUCLEASE"/>
    <property type="match status" value="1"/>
</dbReference>
<organism evidence="11 12">
    <name type="scientific">Sphaerobacter thermophilus (strain ATCC 49802 / DSM 20745 / KCCM 41009 / NCIMB 13125 / S 6022)</name>
    <dbReference type="NCBI Taxonomy" id="479434"/>
    <lineage>
        <taxon>Bacteria</taxon>
        <taxon>Pseudomonadati</taxon>
        <taxon>Thermomicrobiota</taxon>
        <taxon>Thermomicrobia</taxon>
        <taxon>Sphaerobacterales</taxon>
        <taxon>Sphaerobacterineae</taxon>
        <taxon>Sphaerobacteraceae</taxon>
        <taxon>Sphaerobacter</taxon>
    </lineage>
</organism>
<dbReference type="NCBIfam" id="TIGR00587">
    <property type="entry name" value="nfo"/>
    <property type="match status" value="1"/>
</dbReference>
<evidence type="ECO:0000256" key="8">
    <source>
        <dbReference type="ARBA" id="ARBA00023204"/>
    </source>
</evidence>
<evidence type="ECO:0000256" key="5">
    <source>
        <dbReference type="ARBA" id="ARBA00022763"/>
    </source>
</evidence>
<dbReference type="GO" id="GO:0008081">
    <property type="term" value="F:phosphoric diester hydrolase activity"/>
    <property type="evidence" value="ECO:0007669"/>
    <property type="project" value="TreeGrafter"/>
</dbReference>
<dbReference type="EC" id="3.1.21.2" evidence="9"/>
<dbReference type="PANTHER" id="PTHR21445">
    <property type="entry name" value="ENDONUCLEASE IV ENDODEOXYRIBONUCLEASE IV"/>
    <property type="match status" value="1"/>
</dbReference>
<dbReference type="HAMAP" id="MF_00152">
    <property type="entry name" value="Nfo"/>
    <property type="match status" value="1"/>
</dbReference>
<feature type="binding site" evidence="9">
    <location>
        <position position="107"/>
    </location>
    <ligand>
        <name>Zn(2+)</name>
        <dbReference type="ChEBI" id="CHEBI:29105"/>
        <label>1</label>
    </ligand>
</feature>
<reference evidence="12" key="1">
    <citation type="submission" date="2009-11" db="EMBL/GenBank/DDBJ databases">
        <title>The complete chromosome 1 of Sphaerobacter thermophilus DSM 20745.</title>
        <authorList>
            <person name="Lucas S."/>
            <person name="Copeland A."/>
            <person name="Lapidus A."/>
            <person name="Glavina del Rio T."/>
            <person name="Dalin E."/>
            <person name="Tice H."/>
            <person name="Bruce D."/>
            <person name="Goodwin L."/>
            <person name="Pitluck S."/>
            <person name="Kyrpides N."/>
            <person name="Mavromatis K."/>
            <person name="Ivanova N."/>
            <person name="Mikhailova N."/>
            <person name="LaButti K.M."/>
            <person name="Clum A."/>
            <person name="Sun H.I."/>
            <person name="Brettin T."/>
            <person name="Detter J.C."/>
            <person name="Han C."/>
            <person name="Larimer F."/>
            <person name="Land M."/>
            <person name="Hauser L."/>
            <person name="Markowitz V."/>
            <person name="Cheng J.F."/>
            <person name="Hugenholtz P."/>
            <person name="Woyke T."/>
            <person name="Wu D."/>
            <person name="Steenblock K."/>
            <person name="Schneider S."/>
            <person name="Pukall R."/>
            <person name="Goeker M."/>
            <person name="Klenk H.P."/>
            <person name="Eisen J.A."/>
        </authorList>
    </citation>
    <scope>NUCLEOTIDE SEQUENCE [LARGE SCALE GENOMIC DNA]</scope>
    <source>
        <strain evidence="12">ATCC 49802 / DSM 20745 / S 6022</strain>
    </source>
</reference>
<dbReference type="PROSITE" id="PS00729">
    <property type="entry name" value="AP_NUCLEASE_F2_1"/>
    <property type="match status" value="1"/>
</dbReference>